<reference evidence="1 2" key="1">
    <citation type="submission" date="2020-09" db="EMBL/GenBank/DDBJ databases">
        <title>Draft Genome Sequences of Oil-Oxidizing Bacteria Halomonas titanicae, Marinobacter lutaoensis, and Virgibacillus halodenitrificans Isolated from Highly Saline Environments.</title>
        <authorList>
            <person name="Grouzdev D.S."/>
            <person name="Sokolova D.S."/>
            <person name="Semenova E.M."/>
            <person name="Borzenkov I.A."/>
            <person name="Bidzhieva S.K."/>
            <person name="Poltaraus A.B."/>
            <person name="Nazina T.N."/>
        </authorList>
    </citation>
    <scope>NUCLEOTIDE SEQUENCE [LARGE SCALE GENOMIC DNA]</scope>
    <source>
        <strain evidence="1 2">VKM B-3472D</strain>
    </source>
</reference>
<dbReference type="EMBL" id="JACWEZ010000014">
    <property type="protein sequence ID" value="MBD1224190.1"/>
    <property type="molecule type" value="Genomic_DNA"/>
</dbReference>
<evidence type="ECO:0000313" key="2">
    <source>
        <dbReference type="Proteomes" id="UP000621631"/>
    </source>
</evidence>
<gene>
    <name evidence="1" type="ORF">IC602_16390</name>
</gene>
<organism evidence="1 2">
    <name type="scientific">Virgibacillus halodenitrificans</name>
    <name type="common">Bacillus halodenitrificans</name>
    <dbReference type="NCBI Taxonomy" id="1482"/>
    <lineage>
        <taxon>Bacteria</taxon>
        <taxon>Bacillati</taxon>
        <taxon>Bacillota</taxon>
        <taxon>Bacilli</taxon>
        <taxon>Bacillales</taxon>
        <taxon>Bacillaceae</taxon>
        <taxon>Virgibacillus</taxon>
    </lineage>
</organism>
<protein>
    <submittedName>
        <fullName evidence="1">Uncharacterized protein</fullName>
    </submittedName>
</protein>
<sequence>MSWKSIELQIALPRTMEADKLQDQLHRQPQHTQHLLTEAHLKREVKKRNRINHTEQLRKIVGNNHSQNHHRIKIEERISRDKVLNTLDKHPYLGTKVDFKG</sequence>
<name>A0ABR7VQM8_VIRHA</name>
<evidence type="ECO:0000313" key="1">
    <source>
        <dbReference type="EMBL" id="MBD1224190.1"/>
    </source>
</evidence>
<keyword evidence="2" id="KW-1185">Reference proteome</keyword>
<comment type="caution">
    <text evidence="1">The sequence shown here is derived from an EMBL/GenBank/DDBJ whole genome shotgun (WGS) entry which is preliminary data.</text>
</comment>
<proteinExistence type="predicted"/>
<dbReference type="Proteomes" id="UP000621631">
    <property type="component" value="Unassembled WGS sequence"/>
</dbReference>
<accession>A0ABR7VQM8</accession>